<evidence type="ECO:0000259" key="6">
    <source>
        <dbReference type="Pfam" id="PF02441"/>
    </source>
</evidence>
<keyword evidence="7" id="KW-0456">Lyase</keyword>
<dbReference type="EMBL" id="PUHY01000010">
    <property type="protein sequence ID" value="PQO34868.1"/>
    <property type="molecule type" value="Genomic_DNA"/>
</dbReference>
<dbReference type="InterPro" id="IPR003382">
    <property type="entry name" value="Flavoprotein"/>
</dbReference>
<feature type="binding site" evidence="5">
    <location>
        <position position="198"/>
    </location>
    <ligand>
        <name>dimethylallyl phosphate</name>
        <dbReference type="ChEBI" id="CHEBI:88052"/>
    </ligand>
</feature>
<evidence type="ECO:0000256" key="2">
    <source>
        <dbReference type="ARBA" id="ARBA00022630"/>
    </source>
</evidence>
<keyword evidence="4 5" id="KW-0808">Transferase</keyword>
<evidence type="ECO:0000313" key="8">
    <source>
        <dbReference type="Proteomes" id="UP000238322"/>
    </source>
</evidence>
<dbReference type="EC" id="2.5.1.129" evidence="5"/>
<dbReference type="GO" id="GO:0106141">
    <property type="term" value="F:flavin prenyltransferase activity"/>
    <property type="evidence" value="ECO:0007669"/>
    <property type="project" value="UniProtKB-EC"/>
</dbReference>
<proteinExistence type="inferred from homology"/>
<dbReference type="InterPro" id="IPR036551">
    <property type="entry name" value="Flavin_trans-like"/>
</dbReference>
<evidence type="ECO:0000313" key="7">
    <source>
        <dbReference type="EMBL" id="PQO34868.1"/>
    </source>
</evidence>
<accession>A0A2S8FRR4</accession>
<dbReference type="RefSeq" id="WP_105330598.1">
    <property type="nucleotide sequence ID" value="NZ_PUHY01000010.1"/>
</dbReference>
<protein>
    <recommendedName>
        <fullName evidence="5">Flavin prenyltransferase UbiX</fullName>
        <ecNumber evidence="5">2.5.1.129</ecNumber>
    </recommendedName>
</protein>
<dbReference type="AlphaFoldDB" id="A0A2S8FRR4"/>
<evidence type="ECO:0000256" key="1">
    <source>
        <dbReference type="ARBA" id="ARBA00022602"/>
    </source>
</evidence>
<reference evidence="7 8" key="1">
    <citation type="submission" date="2018-02" db="EMBL/GenBank/DDBJ databases">
        <title>Comparative genomes isolates from brazilian mangrove.</title>
        <authorList>
            <person name="Araujo J.E."/>
            <person name="Taketani R.G."/>
            <person name="Silva M.C.P."/>
            <person name="Loureco M.V."/>
            <person name="Andreote F.D."/>
        </authorList>
    </citation>
    <scope>NUCLEOTIDE SEQUENCE [LARGE SCALE GENOMIC DNA]</scope>
    <source>
        <strain evidence="7 8">Hex-1 MGV</strain>
    </source>
</reference>
<feature type="binding site" evidence="5">
    <location>
        <position position="37"/>
    </location>
    <ligand>
        <name>FMN</name>
        <dbReference type="ChEBI" id="CHEBI:58210"/>
    </ligand>
</feature>
<comment type="function">
    <text evidence="5">Flavin prenyltransferase that catalyzes the synthesis of the prenylated FMN cofactor (prenyl-FMN) for 4-hydroxy-3-polyprenylbenzoic acid decarboxylase UbiD. The prenyltransferase is metal-independent and links a dimethylallyl moiety from dimethylallyl monophosphate (DMAP) to the flavin N5 and C6 atoms of FMN.</text>
</comment>
<keyword evidence="3 5" id="KW-0288">FMN</keyword>
<dbReference type="InterPro" id="IPR004507">
    <property type="entry name" value="UbiX-like"/>
</dbReference>
<sequence length="217" mass="23711">MSLPIVVAITGASGAVYARRLLNVLHHSGYDIQLSISTSGQTVFQQELGIRLELDNFDPWTLVSAEVETNDTKLAKTVELNHAAEPGEFRYCHFADFMSPMASGSARSAGMVVCPCSGGTLAGIVNGNCTNLIQRAAEVHLKERRKLILVPRETPLSLGYIDNMRRAVEAGAVVMPAMPGWYHGVRSLDDLVDFMVARILDQLDIPHALIHRWGDDA</sequence>
<dbReference type="HAMAP" id="MF_01984">
    <property type="entry name" value="ubiX_pad"/>
    <property type="match status" value="1"/>
</dbReference>
<feature type="binding site" evidence="5">
    <location>
        <begin position="11"/>
        <end position="13"/>
    </location>
    <ligand>
        <name>FMN</name>
        <dbReference type="ChEBI" id="CHEBI:58210"/>
    </ligand>
</feature>
<dbReference type="Proteomes" id="UP000238322">
    <property type="component" value="Unassembled WGS sequence"/>
</dbReference>
<dbReference type="OrthoDB" id="9781577at2"/>
<feature type="binding site" evidence="5">
    <location>
        <position position="182"/>
    </location>
    <ligand>
        <name>dimethylallyl phosphate</name>
        <dbReference type="ChEBI" id="CHEBI:88052"/>
    </ligand>
</feature>
<evidence type="ECO:0000256" key="5">
    <source>
        <dbReference type="HAMAP-Rule" id="MF_01984"/>
    </source>
</evidence>
<evidence type="ECO:0000256" key="3">
    <source>
        <dbReference type="ARBA" id="ARBA00022643"/>
    </source>
</evidence>
<feature type="domain" description="Flavoprotein" evidence="6">
    <location>
        <begin position="5"/>
        <end position="203"/>
    </location>
</feature>
<dbReference type="Gene3D" id="3.40.50.1950">
    <property type="entry name" value="Flavin prenyltransferase-like"/>
    <property type="match status" value="1"/>
</dbReference>
<organism evidence="7 8">
    <name type="scientific">Blastopirellula marina</name>
    <dbReference type="NCBI Taxonomy" id="124"/>
    <lineage>
        <taxon>Bacteria</taxon>
        <taxon>Pseudomonadati</taxon>
        <taxon>Planctomycetota</taxon>
        <taxon>Planctomycetia</taxon>
        <taxon>Pirellulales</taxon>
        <taxon>Pirellulaceae</taxon>
        <taxon>Blastopirellula</taxon>
    </lineage>
</organism>
<keyword evidence="2 5" id="KW-0285">Flavoprotein</keyword>
<comment type="caution">
    <text evidence="7">The sequence shown here is derived from an EMBL/GenBank/DDBJ whole genome shotgun (WGS) entry which is preliminary data.</text>
</comment>
<name>A0A2S8FRR4_9BACT</name>
<comment type="catalytic activity">
    <reaction evidence="5">
        <text>dimethylallyl phosphate + FMNH2 = prenylated FMNH2 + phosphate</text>
        <dbReference type="Rhea" id="RHEA:37743"/>
        <dbReference type="ChEBI" id="CHEBI:43474"/>
        <dbReference type="ChEBI" id="CHEBI:57618"/>
        <dbReference type="ChEBI" id="CHEBI:87467"/>
        <dbReference type="ChEBI" id="CHEBI:88052"/>
        <dbReference type="EC" id="2.5.1.129"/>
    </reaction>
</comment>
<feature type="binding site" evidence="5">
    <location>
        <position position="152"/>
    </location>
    <ligand>
        <name>FMN</name>
        <dbReference type="ChEBI" id="CHEBI:58210"/>
    </ligand>
</feature>
<evidence type="ECO:0000256" key="4">
    <source>
        <dbReference type="ARBA" id="ARBA00022679"/>
    </source>
</evidence>
<feature type="binding site" evidence="5">
    <location>
        <position position="129"/>
    </location>
    <ligand>
        <name>FMN</name>
        <dbReference type="ChEBI" id="CHEBI:58210"/>
    </ligand>
</feature>
<dbReference type="NCBIfam" id="TIGR00421">
    <property type="entry name" value="ubiX_pad"/>
    <property type="match status" value="1"/>
</dbReference>
<comment type="similarity">
    <text evidence="5">Belongs to the UbiX/PAD1 family.</text>
</comment>
<dbReference type="GO" id="GO:0016829">
    <property type="term" value="F:lyase activity"/>
    <property type="evidence" value="ECO:0007669"/>
    <property type="project" value="UniProtKB-KW"/>
</dbReference>
<dbReference type="SUPFAM" id="SSF52507">
    <property type="entry name" value="Homo-oligomeric flavin-containing Cys decarboxylases, HFCD"/>
    <property type="match status" value="1"/>
</dbReference>
<feature type="binding site" evidence="5">
    <location>
        <begin position="117"/>
        <end position="120"/>
    </location>
    <ligand>
        <name>FMN</name>
        <dbReference type="ChEBI" id="CHEBI:58210"/>
    </ligand>
</feature>
<gene>
    <name evidence="5" type="primary">ubiX</name>
    <name evidence="7" type="ORF">C5Y83_15350</name>
</gene>
<dbReference type="Pfam" id="PF02441">
    <property type="entry name" value="Flavoprotein"/>
    <property type="match status" value="1"/>
</dbReference>
<keyword evidence="1 5" id="KW-0637">Prenyltransferase</keyword>